<dbReference type="GeneID" id="54362544"/>
<gene>
    <name evidence="2" type="ORF">K489DRAFT_379851</name>
</gene>
<name>A0A6J3M8B9_9PEZI</name>
<evidence type="ECO:0000313" key="2">
    <source>
        <dbReference type="RefSeq" id="XP_033460885.1"/>
    </source>
</evidence>
<accession>A0A6J3M8B9</accession>
<sequence>MTDSAVHLPLVVLHFPSFLPARRPPLLSPRQSTVAHLISSPLSSLHSQAMEVIITDLPTLQVYREITWKSIQHKS</sequence>
<dbReference type="RefSeq" id="XP_033460885.1">
    <property type="nucleotide sequence ID" value="XM_033604744.1"/>
</dbReference>
<dbReference type="Proteomes" id="UP000504637">
    <property type="component" value="Unplaced"/>
</dbReference>
<evidence type="ECO:0000313" key="1">
    <source>
        <dbReference type="Proteomes" id="UP000504637"/>
    </source>
</evidence>
<organism evidence="2">
    <name type="scientific">Dissoconium aciculare CBS 342.82</name>
    <dbReference type="NCBI Taxonomy" id="1314786"/>
    <lineage>
        <taxon>Eukaryota</taxon>
        <taxon>Fungi</taxon>
        <taxon>Dikarya</taxon>
        <taxon>Ascomycota</taxon>
        <taxon>Pezizomycotina</taxon>
        <taxon>Dothideomycetes</taxon>
        <taxon>Dothideomycetidae</taxon>
        <taxon>Mycosphaerellales</taxon>
        <taxon>Dissoconiaceae</taxon>
        <taxon>Dissoconium</taxon>
    </lineage>
</organism>
<protein>
    <submittedName>
        <fullName evidence="2">Uncharacterized protein</fullName>
    </submittedName>
</protein>
<reference evidence="2" key="2">
    <citation type="submission" date="2020-04" db="EMBL/GenBank/DDBJ databases">
        <authorList>
            <consortium name="NCBI Genome Project"/>
        </authorList>
    </citation>
    <scope>NUCLEOTIDE SEQUENCE</scope>
    <source>
        <strain evidence="2">CBS 342.82</strain>
    </source>
</reference>
<proteinExistence type="predicted"/>
<keyword evidence="1" id="KW-1185">Reference proteome</keyword>
<reference evidence="2" key="1">
    <citation type="submission" date="2020-01" db="EMBL/GenBank/DDBJ databases">
        <authorList>
            <consortium name="DOE Joint Genome Institute"/>
            <person name="Haridas S."/>
            <person name="Albert R."/>
            <person name="Binder M."/>
            <person name="Bloem J."/>
            <person name="Labutti K."/>
            <person name="Salamov A."/>
            <person name="Andreopoulos B."/>
            <person name="Baker S.E."/>
            <person name="Barry K."/>
            <person name="Bills G."/>
            <person name="Bluhm B.H."/>
            <person name="Cannon C."/>
            <person name="Castanera R."/>
            <person name="Culley D.E."/>
            <person name="Daum C."/>
            <person name="Ezra D."/>
            <person name="Gonzalez J.B."/>
            <person name="Henrissat B."/>
            <person name="Kuo A."/>
            <person name="Liang C."/>
            <person name="Lipzen A."/>
            <person name="Lutzoni F."/>
            <person name="Magnuson J."/>
            <person name="Mondo S."/>
            <person name="Nolan M."/>
            <person name="Ohm R."/>
            <person name="Pangilinan J."/>
            <person name="Park H.-J."/>
            <person name="Ramirez L."/>
            <person name="Alfaro M."/>
            <person name="Sun H."/>
            <person name="Tritt A."/>
            <person name="Yoshinaga Y."/>
            <person name="Zwiers L.-H."/>
            <person name="Turgeon B.G."/>
            <person name="Goodwin S.B."/>
            <person name="Spatafora J.W."/>
            <person name="Crous P.W."/>
            <person name="Grigoriev I.V."/>
        </authorList>
    </citation>
    <scope>NUCLEOTIDE SEQUENCE</scope>
    <source>
        <strain evidence="2">CBS 342.82</strain>
    </source>
</reference>
<dbReference type="AlphaFoldDB" id="A0A6J3M8B9"/>
<reference evidence="2" key="3">
    <citation type="submission" date="2025-08" db="UniProtKB">
        <authorList>
            <consortium name="RefSeq"/>
        </authorList>
    </citation>
    <scope>IDENTIFICATION</scope>
    <source>
        <strain evidence="2">CBS 342.82</strain>
    </source>
</reference>